<dbReference type="Proteomes" id="UP000000378">
    <property type="component" value="Chromosome"/>
</dbReference>
<evidence type="ECO:0000259" key="4">
    <source>
        <dbReference type="Pfam" id="PF14689"/>
    </source>
</evidence>
<dbReference type="KEGG" id="slp:Slip_0708"/>
<keyword evidence="2" id="KW-0808">Transferase</keyword>
<dbReference type="Pfam" id="PF14689">
    <property type="entry name" value="SPOB_a"/>
    <property type="match status" value="1"/>
</dbReference>
<evidence type="ECO:0000256" key="1">
    <source>
        <dbReference type="ARBA" id="ARBA00022553"/>
    </source>
</evidence>
<dbReference type="Gene3D" id="1.10.287.130">
    <property type="match status" value="1"/>
</dbReference>
<keyword evidence="3 5" id="KW-0418">Kinase</keyword>
<dbReference type="AlphaFoldDB" id="D7CLA3"/>
<accession>D7CLA3</accession>
<protein>
    <submittedName>
        <fullName evidence="5">Signal transduction histidine kinase regulating citrate/malate metabolism</fullName>
    </submittedName>
</protein>
<sequence>MKAEEVIWFLDCQRHDYLNHLQVISGLLELGQPARAREYLKEALRFIETERMLLKGHEPELGLFLYRFWQKVRAFEVDVKFVRIEETFEDQLSGENLVYDLDSIVEEIGRSFSGSLVEVSVLATDCLICLLASGRGKRLELTYDRGVAGVR</sequence>
<dbReference type="eggNOG" id="COG3290">
    <property type="taxonomic scope" value="Bacteria"/>
</dbReference>
<organism evidence="5 6">
    <name type="scientific">Syntrophothermus lipocalidus (strain DSM 12680 / TGB-C1)</name>
    <dbReference type="NCBI Taxonomy" id="643648"/>
    <lineage>
        <taxon>Bacteria</taxon>
        <taxon>Bacillati</taxon>
        <taxon>Bacillota</taxon>
        <taxon>Clostridia</taxon>
        <taxon>Eubacteriales</taxon>
        <taxon>Syntrophomonadaceae</taxon>
        <taxon>Syntrophothermus</taxon>
    </lineage>
</organism>
<dbReference type="HOGENOM" id="CLU_1739622_0_0_9"/>
<evidence type="ECO:0000313" key="5">
    <source>
        <dbReference type="EMBL" id="ADI01488.1"/>
    </source>
</evidence>
<dbReference type="EMBL" id="CP002048">
    <property type="protein sequence ID" value="ADI01488.1"/>
    <property type="molecule type" value="Genomic_DNA"/>
</dbReference>
<keyword evidence="6" id="KW-1185">Reference proteome</keyword>
<proteinExistence type="predicted"/>
<evidence type="ECO:0000256" key="3">
    <source>
        <dbReference type="ARBA" id="ARBA00022777"/>
    </source>
</evidence>
<gene>
    <name evidence="5" type="ordered locus">Slip_0708</name>
</gene>
<feature type="domain" description="SpoOB alpha-helical" evidence="4">
    <location>
        <begin position="2"/>
        <end position="55"/>
    </location>
</feature>
<dbReference type="STRING" id="643648.Slip_0708"/>
<dbReference type="GO" id="GO:0000155">
    <property type="term" value="F:phosphorelay sensor kinase activity"/>
    <property type="evidence" value="ECO:0007669"/>
    <property type="project" value="InterPro"/>
</dbReference>
<reference evidence="5 6" key="2">
    <citation type="journal article" date="2010" name="Stand. Genomic Sci.">
        <title>Complete genome sequence of Syntrophothermus lipocalidus type strain (TGB-C1).</title>
        <authorList>
            <person name="Djao O.D."/>
            <person name="Zhang X."/>
            <person name="Lucas S."/>
            <person name="Lapidus A."/>
            <person name="Del Rio T.G."/>
            <person name="Nolan M."/>
            <person name="Tice H."/>
            <person name="Cheng J.F."/>
            <person name="Han C."/>
            <person name="Tapia R."/>
            <person name="Goodwin L."/>
            <person name="Pitluck S."/>
            <person name="Liolios K."/>
            <person name="Ivanova N."/>
            <person name="Mavromatis K."/>
            <person name="Mikhailova N."/>
            <person name="Ovchinnikova G."/>
            <person name="Pati A."/>
            <person name="Brambilla E."/>
            <person name="Chen A."/>
            <person name="Palaniappan K."/>
            <person name="Land M."/>
            <person name="Hauser L."/>
            <person name="Chang Y.J."/>
            <person name="Jeffries C.D."/>
            <person name="Rohde M."/>
            <person name="Sikorski J."/>
            <person name="Spring S."/>
            <person name="Goker M."/>
            <person name="Detter J.C."/>
            <person name="Woyke T."/>
            <person name="Bristow J."/>
            <person name="Eisen J.A."/>
            <person name="Markowitz V."/>
            <person name="Hugenholtz P."/>
            <person name="Kyrpides N.C."/>
            <person name="Klenk H.P."/>
        </authorList>
    </citation>
    <scope>NUCLEOTIDE SEQUENCE [LARGE SCALE GENOMIC DNA]</scope>
    <source>
        <strain evidence="6">DSM 12680 / TGB-C1</strain>
    </source>
</reference>
<reference evidence="6" key="1">
    <citation type="journal article" date="2010" name="Stand. Genomic Sci.">
        <title>Complete genome sequence of Syntrophothermus lipocalidus type strain (TGB-C1T).</title>
        <authorList>
            <consortium name="US DOE Joint Genome Institute (JGI-PGF)"/>
            <person name="Djao O."/>
            <person name="Zhang X."/>
            <person name="Lucas S."/>
            <person name="Lapidus A."/>
            <person name="Glavina Del Rio T."/>
            <person name="Nolan M."/>
            <person name="Tice H."/>
            <person name="Cheng J."/>
            <person name="Han C."/>
            <person name="Tapia R."/>
            <person name="Goodwin L."/>
            <person name="Pitluck S."/>
            <person name="Liolios K."/>
            <person name="Ivanova N."/>
            <person name="Mavromatis K."/>
            <person name="Mikhailova N."/>
            <person name="Ovchinnikova G."/>
            <person name="Pati A."/>
            <person name="Brambilla E."/>
            <person name="Chen A."/>
            <person name="Palaniappan K."/>
            <person name="Land M."/>
            <person name="Hauser L."/>
            <person name="Chang Y."/>
            <person name="Jeffries C."/>
            <person name="Rohde M."/>
            <person name="Sikorski J."/>
            <person name="Spring S."/>
            <person name="Goker M."/>
            <person name="Detter J."/>
            <person name="Woyke T."/>
            <person name="Bristow J."/>
            <person name="Eisen J."/>
            <person name="Markowitz V."/>
            <person name="Hugenholtz P."/>
            <person name="Kyrpides N."/>
            <person name="Klenk H."/>
        </authorList>
    </citation>
    <scope>NUCLEOTIDE SEQUENCE [LARGE SCALE GENOMIC DNA]</scope>
    <source>
        <strain evidence="6">DSM 12680 / TGB-C1</strain>
    </source>
</reference>
<dbReference type="SUPFAM" id="SSF55890">
    <property type="entry name" value="Sporulation response regulatory protein Spo0B"/>
    <property type="match status" value="1"/>
</dbReference>
<keyword evidence="1" id="KW-0597">Phosphoprotein</keyword>
<evidence type="ECO:0000313" key="6">
    <source>
        <dbReference type="Proteomes" id="UP000000378"/>
    </source>
</evidence>
<dbReference type="InterPro" id="IPR039506">
    <property type="entry name" value="SPOB_a"/>
</dbReference>
<name>D7CLA3_SYNLT</name>
<dbReference type="InterPro" id="IPR016120">
    <property type="entry name" value="Sig_transdc_His_kin_SpoOB"/>
</dbReference>
<evidence type="ECO:0000256" key="2">
    <source>
        <dbReference type="ARBA" id="ARBA00022679"/>
    </source>
</evidence>